<dbReference type="SUPFAM" id="SSF53335">
    <property type="entry name" value="S-adenosyl-L-methionine-dependent methyltransferases"/>
    <property type="match status" value="1"/>
</dbReference>
<evidence type="ECO:0000313" key="2">
    <source>
        <dbReference type="EMBL" id="MFD0856353.1"/>
    </source>
</evidence>
<evidence type="ECO:0000259" key="1">
    <source>
        <dbReference type="Pfam" id="PF02384"/>
    </source>
</evidence>
<evidence type="ECO:0000313" key="3">
    <source>
        <dbReference type="Proteomes" id="UP001597083"/>
    </source>
</evidence>
<keyword evidence="3" id="KW-1185">Reference proteome</keyword>
<dbReference type="PANTHER" id="PTHR42998:SF1">
    <property type="entry name" value="TYPE I RESTRICTION ENZYME HINDI METHYLASE SUBUNIT"/>
    <property type="match status" value="1"/>
</dbReference>
<organism evidence="2 3">
    <name type="scientific">Actinomadura adrarensis</name>
    <dbReference type="NCBI Taxonomy" id="1819600"/>
    <lineage>
        <taxon>Bacteria</taxon>
        <taxon>Bacillati</taxon>
        <taxon>Actinomycetota</taxon>
        <taxon>Actinomycetes</taxon>
        <taxon>Streptosporangiales</taxon>
        <taxon>Thermomonosporaceae</taxon>
        <taxon>Actinomadura</taxon>
    </lineage>
</organism>
<feature type="domain" description="DNA methylase adenine-specific" evidence="1">
    <location>
        <begin position="153"/>
        <end position="206"/>
    </location>
</feature>
<sequence length="222" mass="24563">MTAADIARLAGVGRAAVSNWRRRHEDFPEPVGGTATSPSFSLREIRAWLEAQGKLKREAAGEDLWQELRKAADEVQLADVMLFAGTFLLFLDRSPKKWRTLSKRDDGMLAKELPGEVLEAVGDRPFLARLEEPHVPLARGLADLAEERGTSGAFEFLRQRYFELHKRRVYETPEPVVRLVFDLVGFEKGKSGTLFDPACGAGGFLLGGLEWGAAARVLGQEA</sequence>
<dbReference type="InterPro" id="IPR003356">
    <property type="entry name" value="DNA_methylase_A-5"/>
</dbReference>
<reference evidence="3" key="1">
    <citation type="journal article" date="2019" name="Int. J. Syst. Evol. Microbiol.">
        <title>The Global Catalogue of Microorganisms (GCM) 10K type strain sequencing project: providing services to taxonomists for standard genome sequencing and annotation.</title>
        <authorList>
            <consortium name="The Broad Institute Genomics Platform"/>
            <consortium name="The Broad Institute Genome Sequencing Center for Infectious Disease"/>
            <person name="Wu L."/>
            <person name="Ma J."/>
        </authorList>
    </citation>
    <scope>NUCLEOTIDE SEQUENCE [LARGE SCALE GENOMIC DNA]</scope>
    <source>
        <strain evidence="3">JCM 31696</strain>
    </source>
</reference>
<dbReference type="PANTHER" id="PTHR42998">
    <property type="entry name" value="TYPE I RESTRICTION ENZYME HINDVIIP M PROTEIN-RELATED"/>
    <property type="match status" value="1"/>
</dbReference>
<feature type="non-terminal residue" evidence="2">
    <location>
        <position position="222"/>
    </location>
</feature>
<dbReference type="EMBL" id="JBHTIR010004077">
    <property type="protein sequence ID" value="MFD0856353.1"/>
    <property type="molecule type" value="Genomic_DNA"/>
</dbReference>
<proteinExistence type="predicted"/>
<dbReference type="InterPro" id="IPR052916">
    <property type="entry name" value="Type-I_RE_MTase_Subunit"/>
</dbReference>
<gene>
    <name evidence="2" type="ORF">ACFQ07_29200</name>
</gene>
<dbReference type="Pfam" id="PF02384">
    <property type="entry name" value="N6_Mtase"/>
    <property type="match status" value="1"/>
</dbReference>
<name>A0ABW3CRU7_9ACTN</name>
<comment type="caution">
    <text evidence="2">The sequence shown here is derived from an EMBL/GenBank/DDBJ whole genome shotgun (WGS) entry which is preliminary data.</text>
</comment>
<accession>A0ABW3CRU7</accession>
<dbReference type="InterPro" id="IPR029063">
    <property type="entry name" value="SAM-dependent_MTases_sf"/>
</dbReference>
<dbReference type="Proteomes" id="UP001597083">
    <property type="component" value="Unassembled WGS sequence"/>
</dbReference>
<protein>
    <submittedName>
        <fullName evidence="2">Helix-turn-helix transcriptional regulator</fullName>
    </submittedName>
</protein>
<dbReference type="Gene3D" id="3.40.50.150">
    <property type="entry name" value="Vaccinia Virus protein VP39"/>
    <property type="match status" value="1"/>
</dbReference>